<feature type="domain" description="F-box" evidence="2">
    <location>
        <begin position="28"/>
        <end position="68"/>
    </location>
</feature>
<dbReference type="AlphaFoldDB" id="A0A9R1B9K7"/>
<dbReference type="SUPFAM" id="SSF81383">
    <property type="entry name" value="F-box domain"/>
    <property type="match status" value="1"/>
</dbReference>
<dbReference type="EMBL" id="LT934122">
    <property type="protein sequence ID" value="VAI56469.1"/>
    <property type="molecule type" value="Genomic_DNA"/>
</dbReference>
<dbReference type="InterPro" id="IPR017451">
    <property type="entry name" value="F-box-assoc_interact_dom"/>
</dbReference>
<dbReference type="OMA" id="INMQWRD"/>
<reference evidence="3 4" key="1">
    <citation type="submission" date="2017-09" db="EMBL/GenBank/DDBJ databases">
        <authorList>
            <consortium name="International Durum Wheat Genome Sequencing Consortium (IDWGSC)"/>
            <person name="Milanesi L."/>
        </authorList>
    </citation>
    <scope>NUCLEOTIDE SEQUENCE [LARGE SCALE GENOMIC DNA]</scope>
    <source>
        <strain evidence="4">cv. Svevo</strain>
    </source>
</reference>
<gene>
    <name evidence="3" type="ORF">TRITD_6Bv1G071570</name>
</gene>
<feature type="region of interest" description="Disordered" evidence="1">
    <location>
        <begin position="373"/>
        <end position="425"/>
    </location>
</feature>
<evidence type="ECO:0000256" key="1">
    <source>
        <dbReference type="SAM" id="MobiDB-lite"/>
    </source>
</evidence>
<evidence type="ECO:0000313" key="4">
    <source>
        <dbReference type="Proteomes" id="UP000324705"/>
    </source>
</evidence>
<dbReference type="Gramene" id="TRITD6Bv1G071570.1">
    <property type="protein sequence ID" value="TRITD6Bv1G071570.1"/>
    <property type="gene ID" value="TRITD6Bv1G071570"/>
</dbReference>
<dbReference type="PANTHER" id="PTHR31672">
    <property type="entry name" value="BNACNNG10540D PROTEIN"/>
    <property type="match status" value="1"/>
</dbReference>
<dbReference type="Pfam" id="PF08268">
    <property type="entry name" value="FBA_3"/>
    <property type="match status" value="1"/>
</dbReference>
<dbReference type="Proteomes" id="UP000324705">
    <property type="component" value="Chromosome 6B"/>
</dbReference>
<organism evidence="3 4">
    <name type="scientific">Triticum turgidum subsp. durum</name>
    <name type="common">Durum wheat</name>
    <name type="synonym">Triticum durum</name>
    <dbReference type="NCBI Taxonomy" id="4567"/>
    <lineage>
        <taxon>Eukaryota</taxon>
        <taxon>Viridiplantae</taxon>
        <taxon>Streptophyta</taxon>
        <taxon>Embryophyta</taxon>
        <taxon>Tracheophyta</taxon>
        <taxon>Spermatophyta</taxon>
        <taxon>Magnoliopsida</taxon>
        <taxon>Liliopsida</taxon>
        <taxon>Poales</taxon>
        <taxon>Poaceae</taxon>
        <taxon>BOP clade</taxon>
        <taxon>Pooideae</taxon>
        <taxon>Triticodae</taxon>
        <taxon>Triticeae</taxon>
        <taxon>Triticinae</taxon>
        <taxon>Triticum</taxon>
    </lineage>
</organism>
<evidence type="ECO:0000259" key="2">
    <source>
        <dbReference type="SMART" id="SM00256"/>
    </source>
</evidence>
<accession>A0A9R1B9K7</accession>
<evidence type="ECO:0000313" key="3">
    <source>
        <dbReference type="EMBL" id="VAI56469.1"/>
    </source>
</evidence>
<sequence length="425" mass="47511">MLFCSCTAHSCICKLAMEDNNDEHNVSLPQDIQHTILASLPARVVLKFRTVCRFWRDCIQEPNFVDRHLNNALRSHQSIACFTSVDEGLVCMYTLDLTTLNCKRMDLVLSSRFQMSDPCHGLVCAYDLKGAVEVLNPTTRIHLRLPVSELQSLASEYFLGPAPSTKEYKVLCVHHRVRFLTFEVCTVGTQSWRAVRESAALLKTTKAVIVNDVMHWLLLDEISSHFTRNILSFNLTDEMFSETAVPDAVKDRELHLFEGGGKLHLLAMPGEGSAPKTSEIWVANSTCAVWDHMCNVAFVLPLGMRPLFLHNNKLFYCNQRRFYYVDLQDGSGSYLNMPFGECIISAGIFVESLALHSVTGLVDSRTMLQRTHDARSFPTGRGPSARGAGSSSAGPRRSFKKAKSNINMQWRDEEEIDHGGGSGTG</sequence>
<dbReference type="InterPro" id="IPR036047">
    <property type="entry name" value="F-box-like_dom_sf"/>
</dbReference>
<protein>
    <recommendedName>
        <fullName evidence="2">F-box domain-containing protein</fullName>
    </recommendedName>
</protein>
<dbReference type="PANTHER" id="PTHR31672:SF8">
    <property type="entry name" value="F-BOX DOMAIN-CONTAINING PROTEIN"/>
    <property type="match status" value="1"/>
</dbReference>
<dbReference type="SMART" id="SM00256">
    <property type="entry name" value="FBOX"/>
    <property type="match status" value="1"/>
</dbReference>
<dbReference type="InterPro" id="IPR013187">
    <property type="entry name" value="F-box-assoc_dom_typ3"/>
</dbReference>
<feature type="compositionally biased region" description="Low complexity" evidence="1">
    <location>
        <begin position="380"/>
        <end position="396"/>
    </location>
</feature>
<dbReference type="InterPro" id="IPR050796">
    <property type="entry name" value="SCF_F-box_component"/>
</dbReference>
<dbReference type="Pfam" id="PF00646">
    <property type="entry name" value="F-box"/>
    <property type="match status" value="1"/>
</dbReference>
<keyword evidence="4" id="KW-1185">Reference proteome</keyword>
<dbReference type="NCBIfam" id="TIGR01640">
    <property type="entry name" value="F_box_assoc_1"/>
    <property type="match status" value="1"/>
</dbReference>
<proteinExistence type="predicted"/>
<dbReference type="InterPro" id="IPR001810">
    <property type="entry name" value="F-box_dom"/>
</dbReference>
<dbReference type="Gene3D" id="1.20.1280.50">
    <property type="match status" value="1"/>
</dbReference>
<name>A0A9R1B9K7_TRITD</name>